<organism evidence="3 4">
    <name type="scientific">Durusdinium trenchii</name>
    <dbReference type="NCBI Taxonomy" id="1381693"/>
    <lineage>
        <taxon>Eukaryota</taxon>
        <taxon>Sar</taxon>
        <taxon>Alveolata</taxon>
        <taxon>Dinophyceae</taxon>
        <taxon>Suessiales</taxon>
        <taxon>Symbiodiniaceae</taxon>
        <taxon>Durusdinium</taxon>
    </lineage>
</organism>
<dbReference type="PANTHER" id="PTHR47032">
    <property type="entry name" value="UDP-D-XYLOSE:L-FUCOSE ALPHA-1,3-D-XYLOSYLTRANSFERASE-RELATED"/>
    <property type="match status" value="1"/>
</dbReference>
<reference evidence="3 4" key="1">
    <citation type="submission" date="2024-02" db="EMBL/GenBank/DDBJ databases">
        <authorList>
            <person name="Chen Y."/>
            <person name="Shah S."/>
            <person name="Dougan E. K."/>
            <person name="Thang M."/>
            <person name="Chan C."/>
        </authorList>
    </citation>
    <scope>NUCLEOTIDE SEQUENCE [LARGE SCALE GENOMIC DNA]</scope>
</reference>
<name>A0ABP0JMI6_9DINO</name>
<evidence type="ECO:0000313" key="4">
    <source>
        <dbReference type="Proteomes" id="UP001642464"/>
    </source>
</evidence>
<dbReference type="InterPro" id="IPR029044">
    <property type="entry name" value="Nucleotide-diphossugar_trans"/>
</dbReference>
<dbReference type="Gene3D" id="3.90.550.10">
    <property type="entry name" value="Spore Coat Polysaccharide Biosynthesis Protein SpsA, Chain A"/>
    <property type="match status" value="1"/>
</dbReference>
<accession>A0ABP0JMI6</accession>
<sequence length="992" mass="111633">MEQPELGVVEDDVESFLGELSPAVLAALKRPSFIDGLDLEPRRQYTLQVNGQRLKDLAGADRRLVVSWTTGGPKRWSIALNLGLSIRKNAPELEAIFVFIALDPDALERAEAAGFNAVLQDRSGFGGDLEDEIWKMRWLIQTTCVALGLEVLVVDSDIVILSNPFQHFYQDSDIEAMTDHFFPAKHLWATWLRPAEHINTGFLFIRPSTRVLEFLVEFIDAHYYSYEGPTLRDGMDQRVFNKFVMSKMEKRAHLPCVISRYENMTFAGLDWQGQTTRFLPREGWTAHGTTRGCGVSLRLLDPVCISHGMNYFWRKAYKLGHCGGKAGNLPAVVHVNGVDPKMYFLRDRNLWYVDDWDQRFDKSSAFLMYDHPRGLTLADDFEVLVAAIELGAYFRRRVVLPDTMNCANSPTFNIYNLSTTMADEPGCTYDYFAHANGLYEVYSRVKPYSIEAGLKREPRFQQLSVRNISSLELRRAIKEELQDTKRVAFGPAQVLRITDDVRDLRDGLRSGQFGLRMNRERVFSCAYQEPLIGAMACLDEPYVEEFGVDAMCDAQKFKHGCGPVGICCCWPFWGWGEKLQYFTGVPWDLPCNCGLSVCEAYEREQSHVESCCRHTGSTALFPVTDPGVFYCKGNGSWSGPTGAEDSNTYTSQALIEFAAQKRSASQSFRTCSLDRLLRRGDAFQETTLRFLLAATVHVATAAHLAKIEAAKMAMKEYDENGKPKGPPGWPLGVRSYDKTVWTPKDVEELRAKLPKYRIKGPGSRAICWGQSRLDGPRLRLIQTKRGVRTVEQAAAICDRMEGCTHFWITVGPDYPSVKDWVTGVPYRAEFCRGPMVTVLNDLNSHSFVGIKKTWAREHALSPKPNPAIPAREGPLEAYGRDAGYFRSVRQEIKDLEEEQRLDHLKSEVNQLTAIEKKERAKDVKAQLKAMEQTTGPCAAIMGLARQAVGMEGPLTTDNTGFSAAKLAHDLEQLEFVAATDEGVQMMCSIEHG</sequence>
<evidence type="ECO:0000256" key="1">
    <source>
        <dbReference type="ARBA" id="ARBA00007033"/>
    </source>
</evidence>
<protein>
    <submittedName>
        <fullName evidence="3">Arabinosyltransferase RRA2 (Protein REDUCED RESIDUAL ARABINOSE 1)</fullName>
    </submittedName>
</protein>
<comment type="similarity">
    <text evidence="1">Belongs to the glycosyltransferase 77 family.</text>
</comment>
<comment type="caution">
    <text evidence="3">The sequence shown here is derived from an EMBL/GenBank/DDBJ whole genome shotgun (WGS) entry which is preliminary data.</text>
</comment>
<dbReference type="SUPFAM" id="SSF53448">
    <property type="entry name" value="Nucleotide-diphospho-sugar transferases"/>
    <property type="match status" value="1"/>
</dbReference>
<dbReference type="Pfam" id="PF03407">
    <property type="entry name" value="Nucleotid_trans"/>
    <property type="match status" value="1"/>
</dbReference>
<gene>
    <name evidence="3" type="ORF">SCF082_LOCUS12854</name>
</gene>
<evidence type="ECO:0000313" key="3">
    <source>
        <dbReference type="EMBL" id="CAK9015660.1"/>
    </source>
</evidence>
<keyword evidence="4" id="KW-1185">Reference proteome</keyword>
<dbReference type="InterPro" id="IPR052636">
    <property type="entry name" value="UDP-D-xylose:L-fucose_XylT"/>
</dbReference>
<feature type="domain" description="Nucleotide-diphospho-sugar transferase" evidence="2">
    <location>
        <begin position="97"/>
        <end position="338"/>
    </location>
</feature>
<dbReference type="PANTHER" id="PTHR47032:SF1">
    <property type="entry name" value="UDP-D-XYLOSE:L-FUCOSE ALPHA-1,3-D-XYLOSYLTRANSFERASE-RELATED"/>
    <property type="match status" value="1"/>
</dbReference>
<dbReference type="Proteomes" id="UP001642464">
    <property type="component" value="Unassembled WGS sequence"/>
</dbReference>
<evidence type="ECO:0000259" key="2">
    <source>
        <dbReference type="Pfam" id="PF03407"/>
    </source>
</evidence>
<proteinExistence type="inferred from homology"/>
<dbReference type="InterPro" id="IPR005069">
    <property type="entry name" value="Nucl-diP-sugar_transferase"/>
</dbReference>
<dbReference type="EMBL" id="CAXAMM010007891">
    <property type="protein sequence ID" value="CAK9015660.1"/>
    <property type="molecule type" value="Genomic_DNA"/>
</dbReference>